<sequence>MNQGSGGAPQLIPAVSAFLL</sequence>
<organism evidence="1">
    <name type="scientific">Arundo donax</name>
    <name type="common">Giant reed</name>
    <name type="synonym">Donax arundinaceus</name>
    <dbReference type="NCBI Taxonomy" id="35708"/>
    <lineage>
        <taxon>Eukaryota</taxon>
        <taxon>Viridiplantae</taxon>
        <taxon>Streptophyta</taxon>
        <taxon>Embryophyta</taxon>
        <taxon>Tracheophyta</taxon>
        <taxon>Spermatophyta</taxon>
        <taxon>Magnoliopsida</taxon>
        <taxon>Liliopsida</taxon>
        <taxon>Poales</taxon>
        <taxon>Poaceae</taxon>
        <taxon>PACMAD clade</taxon>
        <taxon>Arundinoideae</taxon>
        <taxon>Arundineae</taxon>
        <taxon>Arundo</taxon>
    </lineage>
</organism>
<protein>
    <submittedName>
        <fullName evidence="1">Uncharacterized protein</fullName>
    </submittedName>
</protein>
<reference evidence="1" key="1">
    <citation type="submission" date="2014-09" db="EMBL/GenBank/DDBJ databases">
        <authorList>
            <person name="Magalhaes I.L.F."/>
            <person name="Oliveira U."/>
            <person name="Santos F.R."/>
            <person name="Vidigal T.H.D.A."/>
            <person name="Brescovit A.D."/>
            <person name="Santos A.J."/>
        </authorList>
    </citation>
    <scope>NUCLEOTIDE SEQUENCE</scope>
    <source>
        <tissue evidence="1">Shoot tissue taken approximately 20 cm above the soil surface</tissue>
    </source>
</reference>
<evidence type="ECO:0000313" key="1">
    <source>
        <dbReference type="EMBL" id="JAD33362.1"/>
    </source>
</evidence>
<accession>A0A0A8ZEQ2</accession>
<dbReference type="EMBL" id="GBRH01264533">
    <property type="protein sequence ID" value="JAD33362.1"/>
    <property type="molecule type" value="Transcribed_RNA"/>
</dbReference>
<reference evidence="1" key="2">
    <citation type="journal article" date="2015" name="Data Brief">
        <title>Shoot transcriptome of the giant reed, Arundo donax.</title>
        <authorList>
            <person name="Barrero R.A."/>
            <person name="Guerrero F.D."/>
            <person name="Moolhuijzen P."/>
            <person name="Goolsby J.A."/>
            <person name="Tidwell J."/>
            <person name="Bellgard S.E."/>
            <person name="Bellgard M.I."/>
        </authorList>
    </citation>
    <scope>NUCLEOTIDE SEQUENCE</scope>
    <source>
        <tissue evidence="1">Shoot tissue taken approximately 20 cm above the soil surface</tissue>
    </source>
</reference>
<dbReference type="AlphaFoldDB" id="A0A0A8ZEQ2"/>
<name>A0A0A8ZEQ2_ARUDO</name>
<proteinExistence type="predicted"/>